<name>A0A6C0EGT7_9ZZZZ</name>
<protein>
    <submittedName>
        <fullName evidence="1">Uncharacterized protein</fullName>
    </submittedName>
</protein>
<proteinExistence type="predicted"/>
<dbReference type="AlphaFoldDB" id="A0A6C0EGT7"/>
<organism evidence="1">
    <name type="scientific">viral metagenome</name>
    <dbReference type="NCBI Taxonomy" id="1070528"/>
    <lineage>
        <taxon>unclassified sequences</taxon>
        <taxon>metagenomes</taxon>
        <taxon>organismal metagenomes</taxon>
    </lineage>
</organism>
<reference evidence="1" key="1">
    <citation type="journal article" date="2020" name="Nature">
        <title>Giant virus diversity and host interactions through global metagenomics.</title>
        <authorList>
            <person name="Schulz F."/>
            <person name="Roux S."/>
            <person name="Paez-Espino D."/>
            <person name="Jungbluth S."/>
            <person name="Walsh D.A."/>
            <person name="Denef V.J."/>
            <person name="McMahon K.D."/>
            <person name="Konstantinidis K.T."/>
            <person name="Eloe-Fadrosh E.A."/>
            <person name="Kyrpides N.C."/>
            <person name="Woyke T."/>
        </authorList>
    </citation>
    <scope>NUCLEOTIDE SEQUENCE</scope>
    <source>
        <strain evidence="1">GVMAG-M-3300000115-19</strain>
    </source>
</reference>
<evidence type="ECO:0000313" key="1">
    <source>
        <dbReference type="EMBL" id="QHT27811.1"/>
    </source>
</evidence>
<dbReference type="EMBL" id="MN738842">
    <property type="protein sequence ID" value="QHT27811.1"/>
    <property type="molecule type" value="Genomic_DNA"/>
</dbReference>
<accession>A0A6C0EGT7</accession>
<sequence length="97" mass="12037">MYQFVDIYTIFHFVHYFIYGLYFKNKYILAFILGILWEIFEYILANNNYTKELLIKYFPVPQKYWAEKNIFNKVFDLLFNMLGYHLGNKSKFKLFKK</sequence>